<keyword evidence="13" id="KW-1185">Reference proteome</keyword>
<evidence type="ECO:0000313" key="13">
    <source>
        <dbReference type="Proteomes" id="UP000637267"/>
    </source>
</evidence>
<reference evidence="13" key="1">
    <citation type="journal article" date="2019" name="Int. J. Syst. Evol. Microbiol.">
        <title>The Global Catalogue of Microorganisms (GCM) 10K type strain sequencing project: providing services to taxonomists for standard genome sequencing and annotation.</title>
        <authorList>
            <consortium name="The Broad Institute Genomics Platform"/>
            <consortium name="The Broad Institute Genome Sequencing Center for Infectious Disease"/>
            <person name="Wu L."/>
            <person name="Ma J."/>
        </authorList>
    </citation>
    <scope>NUCLEOTIDE SEQUENCE [LARGE SCALE GENOMIC DNA]</scope>
    <source>
        <strain evidence="13">CGMCC 1.8859</strain>
    </source>
</reference>
<accession>A0ABQ2P634</accession>
<feature type="domain" description="EAL" evidence="11">
    <location>
        <begin position="267"/>
        <end position="519"/>
    </location>
</feature>
<proteinExistence type="predicted"/>
<evidence type="ECO:0000256" key="7">
    <source>
        <dbReference type="ARBA" id="ARBA00022989"/>
    </source>
</evidence>
<dbReference type="SUPFAM" id="SSF141868">
    <property type="entry name" value="EAL domain-like"/>
    <property type="match status" value="1"/>
</dbReference>
<dbReference type="PANTHER" id="PTHR33121">
    <property type="entry name" value="CYCLIC DI-GMP PHOSPHODIESTERASE PDEF"/>
    <property type="match status" value="1"/>
</dbReference>
<evidence type="ECO:0000256" key="3">
    <source>
        <dbReference type="ARBA" id="ARBA00022475"/>
    </source>
</evidence>
<dbReference type="PANTHER" id="PTHR33121:SF81">
    <property type="entry name" value="CYCLIC DI-GMP PHOSPHODIESTERASE PDEB-RELATED"/>
    <property type="match status" value="1"/>
</dbReference>
<keyword evidence="7 10" id="KW-1133">Transmembrane helix</keyword>
<organism evidence="12 13">
    <name type="scientific">Silvimonas iriomotensis</name>
    <dbReference type="NCBI Taxonomy" id="449662"/>
    <lineage>
        <taxon>Bacteria</taxon>
        <taxon>Pseudomonadati</taxon>
        <taxon>Pseudomonadota</taxon>
        <taxon>Betaproteobacteria</taxon>
        <taxon>Neisseriales</taxon>
        <taxon>Chitinibacteraceae</taxon>
        <taxon>Silvimonas</taxon>
    </lineage>
</organism>
<evidence type="ECO:0000259" key="11">
    <source>
        <dbReference type="PROSITE" id="PS50883"/>
    </source>
</evidence>
<keyword evidence="5 10" id="KW-0812">Transmembrane</keyword>
<keyword evidence="6" id="KW-0378">Hydrolase</keyword>
<comment type="catalytic activity">
    <reaction evidence="9">
        <text>3',3'-c-di-GMP + H2O = 5'-phosphoguanylyl(3'-&gt;5')guanosine + H(+)</text>
        <dbReference type="Rhea" id="RHEA:24902"/>
        <dbReference type="ChEBI" id="CHEBI:15377"/>
        <dbReference type="ChEBI" id="CHEBI:15378"/>
        <dbReference type="ChEBI" id="CHEBI:58754"/>
        <dbReference type="ChEBI" id="CHEBI:58805"/>
        <dbReference type="EC" id="3.1.4.52"/>
    </reaction>
</comment>
<dbReference type="InterPro" id="IPR001633">
    <property type="entry name" value="EAL_dom"/>
</dbReference>
<dbReference type="EC" id="3.1.4.52" evidence="2"/>
<evidence type="ECO:0000256" key="8">
    <source>
        <dbReference type="ARBA" id="ARBA00023136"/>
    </source>
</evidence>
<keyword evidence="3" id="KW-1003">Cell membrane</keyword>
<dbReference type="CDD" id="cd01948">
    <property type="entry name" value="EAL"/>
    <property type="match status" value="1"/>
</dbReference>
<evidence type="ECO:0000256" key="9">
    <source>
        <dbReference type="ARBA" id="ARBA00034290"/>
    </source>
</evidence>
<dbReference type="Proteomes" id="UP000637267">
    <property type="component" value="Unassembled WGS sequence"/>
</dbReference>
<dbReference type="PROSITE" id="PS50883">
    <property type="entry name" value="EAL"/>
    <property type="match status" value="1"/>
</dbReference>
<dbReference type="EMBL" id="BMLX01000001">
    <property type="protein sequence ID" value="GGP19171.1"/>
    <property type="molecule type" value="Genomic_DNA"/>
</dbReference>
<dbReference type="InterPro" id="IPR024744">
    <property type="entry name" value="CSS-motif_dom"/>
</dbReference>
<gene>
    <name evidence="12" type="primary">ylaB</name>
    <name evidence="12" type="ORF">GCM10010970_09290</name>
</gene>
<dbReference type="InterPro" id="IPR050706">
    <property type="entry name" value="Cyclic-di-GMP_PDE-like"/>
</dbReference>
<name>A0ABQ2P634_9NEIS</name>
<evidence type="ECO:0000313" key="12">
    <source>
        <dbReference type="EMBL" id="GGP19171.1"/>
    </source>
</evidence>
<keyword evidence="4" id="KW-0973">c-di-GMP</keyword>
<feature type="transmembrane region" description="Helical" evidence="10">
    <location>
        <begin position="244"/>
        <end position="264"/>
    </location>
</feature>
<sequence>MLQHSYVVLLVLGIIAVAIIPVGIMTFVAEQRAQAREYDALVLYARRGLSRVEMVYTNARDALEQMKRIDADTCGDEYLQDMRRVALMHRYVQNIVTLRDGQYVMCGAMLGRLQPQARLKQPSWQGPRYRVWLNAYDIEDTGNPMLMIADERNAVLIDPDSLVDVVVEDPSLSLSLVGTATNEVVASWHNVKPEYALMGYKDPGSRQADGNYYVMVKSTQYPFAVVAGEPTGNLMRHWYASLRIWLPLGILLGLAAAAAMLMFIRSRGSMVGQLRDAIRRKRLVMHYQPIVDLASRRCIGAEALVRWPQQHGTMIRPDVFVPLAEDNGLIQPMTDLVLELICADMATLLQLRSDLYVSINLAAIDLSTDRFIQVLAHKLPQAGIESARLAIEATERGFMDVNSAQEVIGKLRAAGHKVLIDDFGTGYSGLSYLQTFQVDVLKIDKSFIDTVGTEAATASVAPHIVEIGHALKLKIIAEGVESEDQAQWLQAHGVQSGQGWLFGKPMPAAAFLAFLAQDRQKALS</sequence>
<comment type="caution">
    <text evidence="12">The sequence shown here is derived from an EMBL/GenBank/DDBJ whole genome shotgun (WGS) entry which is preliminary data.</text>
</comment>
<evidence type="ECO:0000256" key="6">
    <source>
        <dbReference type="ARBA" id="ARBA00022801"/>
    </source>
</evidence>
<protein>
    <recommendedName>
        <fullName evidence="2">cyclic-guanylate-specific phosphodiesterase</fullName>
        <ecNumber evidence="2">3.1.4.52</ecNumber>
    </recommendedName>
</protein>
<evidence type="ECO:0000256" key="5">
    <source>
        <dbReference type="ARBA" id="ARBA00022692"/>
    </source>
</evidence>
<dbReference type="Pfam" id="PF00563">
    <property type="entry name" value="EAL"/>
    <property type="match status" value="1"/>
</dbReference>
<dbReference type="Pfam" id="PF12792">
    <property type="entry name" value="CSS-motif"/>
    <property type="match status" value="1"/>
</dbReference>
<evidence type="ECO:0000256" key="10">
    <source>
        <dbReference type="SAM" id="Phobius"/>
    </source>
</evidence>
<evidence type="ECO:0000256" key="2">
    <source>
        <dbReference type="ARBA" id="ARBA00012282"/>
    </source>
</evidence>
<evidence type="ECO:0000256" key="1">
    <source>
        <dbReference type="ARBA" id="ARBA00004651"/>
    </source>
</evidence>
<dbReference type="SMART" id="SM00052">
    <property type="entry name" value="EAL"/>
    <property type="match status" value="1"/>
</dbReference>
<dbReference type="InterPro" id="IPR035919">
    <property type="entry name" value="EAL_sf"/>
</dbReference>
<dbReference type="Gene3D" id="3.20.20.450">
    <property type="entry name" value="EAL domain"/>
    <property type="match status" value="1"/>
</dbReference>
<evidence type="ECO:0000256" key="4">
    <source>
        <dbReference type="ARBA" id="ARBA00022636"/>
    </source>
</evidence>
<comment type="subcellular location">
    <subcellularLocation>
        <location evidence="1">Cell membrane</location>
        <topology evidence="1">Multi-pass membrane protein</topology>
    </subcellularLocation>
</comment>
<keyword evidence="8 10" id="KW-0472">Membrane</keyword>
<feature type="transmembrane region" description="Helical" evidence="10">
    <location>
        <begin position="6"/>
        <end position="28"/>
    </location>
</feature>